<evidence type="ECO:0000256" key="7">
    <source>
        <dbReference type="SAM" id="SignalP"/>
    </source>
</evidence>
<feature type="chain" id="PRO_5038072893" evidence="7">
    <location>
        <begin position="27"/>
        <end position="219"/>
    </location>
</feature>
<dbReference type="GO" id="GO:0044781">
    <property type="term" value="P:bacterial-type flagellum organization"/>
    <property type="evidence" value="ECO:0007669"/>
    <property type="project" value="InterPro"/>
</dbReference>
<sequence>MRKILFLALLSFLMVIVPLNNTVSFAAQSTPTVNQCLGQQNSSKCDDNSKKRSQQDISSIDKPSNLTFFDYIKMIFSFIFVMGLLFLVLYWIKKNGTSFSKNELVKSIGGKSVGSNKSVQLLKIGNSIYVVGVGENVTLLKEIDEEEEKTLITKQFEDKLNNDLKVPKWLEKFTNRDGSVDKKQPQSFQSLFKEQLSSLNERKKSLLSNLGEKGTDKNE</sequence>
<dbReference type="AlphaFoldDB" id="A0A940SLE6"/>
<protein>
    <submittedName>
        <fullName evidence="8">Flagellar biosynthetic protein FliO</fullName>
    </submittedName>
</protein>
<comment type="caution">
    <text evidence="8">The sequence shown here is derived from an EMBL/GenBank/DDBJ whole genome shotgun (WGS) entry which is preliminary data.</text>
</comment>
<feature type="signal peptide" evidence="7">
    <location>
        <begin position="1"/>
        <end position="26"/>
    </location>
</feature>
<evidence type="ECO:0000256" key="5">
    <source>
        <dbReference type="ARBA" id="ARBA00023136"/>
    </source>
</evidence>
<proteinExistence type="predicted"/>
<keyword evidence="3 6" id="KW-0812">Transmembrane</keyword>
<evidence type="ECO:0000313" key="8">
    <source>
        <dbReference type="EMBL" id="MBP0726228.1"/>
    </source>
</evidence>
<reference evidence="8" key="1">
    <citation type="submission" date="2021-04" db="EMBL/GenBank/DDBJ databases">
        <title>Genome seq and assembly of Bacillus sp.</title>
        <authorList>
            <person name="Chhetri G."/>
        </authorList>
    </citation>
    <scope>NUCLEOTIDE SEQUENCE</scope>
    <source>
        <strain evidence="8">RG28</strain>
    </source>
</reference>
<organism evidence="8 9">
    <name type="scientific">Gottfriedia endophytica</name>
    <dbReference type="NCBI Taxonomy" id="2820819"/>
    <lineage>
        <taxon>Bacteria</taxon>
        <taxon>Bacillati</taxon>
        <taxon>Bacillota</taxon>
        <taxon>Bacilli</taxon>
        <taxon>Bacillales</taxon>
        <taxon>Bacillaceae</taxon>
        <taxon>Gottfriedia</taxon>
    </lineage>
</organism>
<accession>A0A940SLE6</accession>
<dbReference type="Pfam" id="PF04347">
    <property type="entry name" value="FliO"/>
    <property type="match status" value="1"/>
</dbReference>
<keyword evidence="4 6" id="KW-1133">Transmembrane helix</keyword>
<keyword evidence="5 6" id="KW-0472">Membrane</keyword>
<gene>
    <name evidence="8" type="ORF">J5Y03_13675</name>
</gene>
<dbReference type="GO" id="GO:0016020">
    <property type="term" value="C:membrane"/>
    <property type="evidence" value="ECO:0007669"/>
    <property type="project" value="InterPro"/>
</dbReference>
<comment type="subcellular location">
    <subcellularLocation>
        <location evidence="1">Cell membrane</location>
    </subcellularLocation>
</comment>
<keyword evidence="8" id="KW-0969">Cilium</keyword>
<evidence type="ECO:0000256" key="1">
    <source>
        <dbReference type="ARBA" id="ARBA00004236"/>
    </source>
</evidence>
<dbReference type="EMBL" id="JAGIYQ010000009">
    <property type="protein sequence ID" value="MBP0726228.1"/>
    <property type="molecule type" value="Genomic_DNA"/>
</dbReference>
<evidence type="ECO:0000313" key="9">
    <source>
        <dbReference type="Proteomes" id="UP000682134"/>
    </source>
</evidence>
<keyword evidence="8" id="KW-0966">Cell projection</keyword>
<name>A0A940SLE6_9BACI</name>
<feature type="transmembrane region" description="Helical" evidence="6">
    <location>
        <begin position="71"/>
        <end position="92"/>
    </location>
</feature>
<keyword evidence="9" id="KW-1185">Reference proteome</keyword>
<dbReference type="RefSeq" id="WP_209406572.1">
    <property type="nucleotide sequence ID" value="NZ_JAGIYQ010000009.1"/>
</dbReference>
<keyword evidence="7" id="KW-0732">Signal</keyword>
<keyword evidence="8" id="KW-0282">Flagellum</keyword>
<dbReference type="Proteomes" id="UP000682134">
    <property type="component" value="Unassembled WGS sequence"/>
</dbReference>
<evidence type="ECO:0000256" key="3">
    <source>
        <dbReference type="ARBA" id="ARBA00022692"/>
    </source>
</evidence>
<evidence type="ECO:0000256" key="2">
    <source>
        <dbReference type="ARBA" id="ARBA00022475"/>
    </source>
</evidence>
<keyword evidence="2" id="KW-1003">Cell membrane</keyword>
<evidence type="ECO:0000256" key="4">
    <source>
        <dbReference type="ARBA" id="ARBA00022989"/>
    </source>
</evidence>
<evidence type="ECO:0000256" key="6">
    <source>
        <dbReference type="SAM" id="Phobius"/>
    </source>
</evidence>
<dbReference type="InterPro" id="IPR022781">
    <property type="entry name" value="Flagellar_biosynth_FliO"/>
</dbReference>